<evidence type="ECO:0000313" key="3">
    <source>
        <dbReference type="Proteomes" id="UP000197138"/>
    </source>
</evidence>
<feature type="compositionally biased region" description="Low complexity" evidence="1">
    <location>
        <begin position="56"/>
        <end position="69"/>
    </location>
</feature>
<evidence type="ECO:0000313" key="2">
    <source>
        <dbReference type="EMBL" id="OWM84577.1"/>
    </source>
</evidence>
<gene>
    <name evidence="2" type="ORF">CDL15_Pgr014147</name>
</gene>
<proteinExistence type="predicted"/>
<reference evidence="3" key="1">
    <citation type="journal article" date="2017" name="Plant J.">
        <title>The pomegranate (Punica granatum L.) genome and the genomics of punicalagin biosynthesis.</title>
        <authorList>
            <person name="Qin G."/>
            <person name="Xu C."/>
            <person name="Ming R."/>
            <person name="Tang H."/>
            <person name="Guyot R."/>
            <person name="Kramer E.M."/>
            <person name="Hu Y."/>
            <person name="Yi X."/>
            <person name="Qi Y."/>
            <person name="Xu X."/>
            <person name="Gao Z."/>
            <person name="Pan H."/>
            <person name="Jian J."/>
            <person name="Tian Y."/>
            <person name="Yue Z."/>
            <person name="Xu Y."/>
        </authorList>
    </citation>
    <scope>NUCLEOTIDE SEQUENCE [LARGE SCALE GENOMIC DNA]</scope>
    <source>
        <strain evidence="3">cv. Dabenzi</strain>
    </source>
</reference>
<dbReference type="EMBL" id="MTKT01001322">
    <property type="protein sequence ID" value="OWM84577.1"/>
    <property type="molecule type" value="Genomic_DNA"/>
</dbReference>
<protein>
    <submittedName>
        <fullName evidence="2">Uncharacterized protein</fullName>
    </submittedName>
</protein>
<dbReference type="Proteomes" id="UP000197138">
    <property type="component" value="Unassembled WGS sequence"/>
</dbReference>
<sequence>MRNQNSETRGAAGERQRGAGVESQRLEAIDEDEAEWRFEDESRFRLQAYTEDETESSVPSFLSSVFPTE</sequence>
<comment type="caution">
    <text evidence="2">The sequence shown here is derived from an EMBL/GenBank/DDBJ whole genome shotgun (WGS) entry which is preliminary data.</text>
</comment>
<feature type="region of interest" description="Disordered" evidence="1">
    <location>
        <begin position="1"/>
        <end position="33"/>
    </location>
</feature>
<evidence type="ECO:0000256" key="1">
    <source>
        <dbReference type="SAM" id="MobiDB-lite"/>
    </source>
</evidence>
<dbReference type="AlphaFoldDB" id="A0A218XI08"/>
<organism evidence="2 3">
    <name type="scientific">Punica granatum</name>
    <name type="common">Pomegranate</name>
    <dbReference type="NCBI Taxonomy" id="22663"/>
    <lineage>
        <taxon>Eukaryota</taxon>
        <taxon>Viridiplantae</taxon>
        <taxon>Streptophyta</taxon>
        <taxon>Embryophyta</taxon>
        <taxon>Tracheophyta</taxon>
        <taxon>Spermatophyta</taxon>
        <taxon>Magnoliopsida</taxon>
        <taxon>eudicotyledons</taxon>
        <taxon>Gunneridae</taxon>
        <taxon>Pentapetalae</taxon>
        <taxon>rosids</taxon>
        <taxon>malvids</taxon>
        <taxon>Myrtales</taxon>
        <taxon>Lythraceae</taxon>
        <taxon>Punica</taxon>
    </lineage>
</organism>
<name>A0A218XI08_PUNGR</name>
<accession>A0A218XI08</accession>
<feature type="region of interest" description="Disordered" evidence="1">
    <location>
        <begin position="48"/>
        <end position="69"/>
    </location>
</feature>